<feature type="chain" id="PRO_5043205706" description="YD repeat-containing protein" evidence="1">
    <location>
        <begin position="24"/>
        <end position="273"/>
    </location>
</feature>
<evidence type="ECO:0000313" key="4">
    <source>
        <dbReference type="Proteomes" id="UP000317289"/>
    </source>
</evidence>
<organism evidence="3 4">
    <name type="scientific">Flavobacterium resistens</name>
    <dbReference type="NCBI Taxonomy" id="443612"/>
    <lineage>
        <taxon>Bacteria</taxon>
        <taxon>Pseudomonadati</taxon>
        <taxon>Bacteroidota</taxon>
        <taxon>Flavobacteriia</taxon>
        <taxon>Flavobacteriales</taxon>
        <taxon>Flavobacteriaceae</taxon>
        <taxon>Flavobacterium</taxon>
    </lineage>
</organism>
<dbReference type="AlphaFoldDB" id="A0A521CWL0"/>
<evidence type="ECO:0000256" key="1">
    <source>
        <dbReference type="SAM" id="SignalP"/>
    </source>
</evidence>
<protein>
    <recommendedName>
        <fullName evidence="6">YD repeat-containing protein</fullName>
    </recommendedName>
</protein>
<proteinExistence type="predicted"/>
<evidence type="ECO:0000313" key="3">
    <source>
        <dbReference type="EMBL" id="SMO63798.1"/>
    </source>
</evidence>
<reference evidence="3 4" key="1">
    <citation type="submission" date="2017-05" db="EMBL/GenBank/DDBJ databases">
        <authorList>
            <person name="Varghese N."/>
            <person name="Submissions S."/>
        </authorList>
    </citation>
    <scope>NUCLEOTIDE SEQUENCE [LARGE SCALE GENOMIC DNA]</scope>
    <source>
        <strain evidence="3 4">DSM 19382</strain>
    </source>
</reference>
<dbReference type="Proteomes" id="UP000468990">
    <property type="component" value="Unassembled WGS sequence"/>
</dbReference>
<keyword evidence="1" id="KW-0732">Signal</keyword>
<dbReference type="EMBL" id="WKKG01000001">
    <property type="protein sequence ID" value="MRX67071.1"/>
    <property type="molecule type" value="Genomic_DNA"/>
</dbReference>
<name>A0A521CWL0_9FLAO</name>
<keyword evidence="5" id="KW-1185">Reference proteome</keyword>
<evidence type="ECO:0008006" key="6">
    <source>
        <dbReference type="Google" id="ProtNLM"/>
    </source>
</evidence>
<dbReference type="PROSITE" id="PS51257">
    <property type="entry name" value="PROKAR_LIPOPROTEIN"/>
    <property type="match status" value="1"/>
</dbReference>
<gene>
    <name evidence="2" type="ORF">GJU42_03745</name>
    <name evidence="3" type="ORF">SAMN06265349_1021005</name>
</gene>
<evidence type="ECO:0000313" key="5">
    <source>
        <dbReference type="Proteomes" id="UP000468990"/>
    </source>
</evidence>
<dbReference type="EMBL" id="FXTA01000002">
    <property type="protein sequence ID" value="SMO63798.1"/>
    <property type="molecule type" value="Genomic_DNA"/>
</dbReference>
<accession>A0A521CWL0</accession>
<evidence type="ECO:0000313" key="2">
    <source>
        <dbReference type="EMBL" id="MRX67071.1"/>
    </source>
</evidence>
<sequence length="273" mass="31012">MKKNLVYFLAVALPLLTSCSNDAVVSTSKSEIILPKTAKYSSTGSSIVSSVNFTYNGNKIKSITGQNERTDFTYEGDFIVKEVTYNTQSGSDVKKEEYTYAYEKNKLVSTAYSKNFTTKYPNGSYKERSVYTYNADGSAIMKTYYKDSEFFEVEKLGDIELESNVDKLTFVNGNLTKRVSKISEGSYLVYSDTDTTEYLYEYDANSTPFKNVLGFDLLMKDVFVNNVVNTTTSSVLWNGNYLNSNSSKIDYIYNEKGYPVKVSERFKTTEYIY</sequence>
<dbReference type="RefSeq" id="WP_142450629.1">
    <property type="nucleotide sequence ID" value="NZ_FXTA01000002.1"/>
</dbReference>
<feature type="signal peptide" evidence="1">
    <location>
        <begin position="1"/>
        <end position="23"/>
    </location>
</feature>
<reference evidence="2 5" key="2">
    <citation type="submission" date="2019-11" db="EMBL/GenBank/DDBJ databases">
        <title>Flavobacterium resistens genome.</title>
        <authorList>
            <person name="Wilson V.M."/>
            <person name="Newman J.D."/>
        </authorList>
    </citation>
    <scope>NUCLEOTIDE SEQUENCE [LARGE SCALE GENOMIC DNA]</scope>
    <source>
        <strain evidence="2 5">DSM 19382</strain>
    </source>
</reference>
<dbReference type="OrthoDB" id="1376969at2"/>
<dbReference type="Proteomes" id="UP000317289">
    <property type="component" value="Unassembled WGS sequence"/>
</dbReference>